<dbReference type="PANTHER" id="PTHR47700:SF2">
    <property type="entry name" value="CHITINASE"/>
    <property type="match status" value="1"/>
</dbReference>
<dbReference type="SUPFAM" id="SSF54556">
    <property type="entry name" value="Chitinase insertion domain"/>
    <property type="match status" value="1"/>
</dbReference>
<dbReference type="GO" id="GO:0006032">
    <property type="term" value="P:chitin catabolic process"/>
    <property type="evidence" value="ECO:0007669"/>
    <property type="project" value="UniProtKB-KW"/>
</dbReference>
<keyword evidence="5" id="KW-0119">Carbohydrate metabolism</keyword>
<evidence type="ECO:0000313" key="14">
    <source>
        <dbReference type="EMBL" id="ORZ37941.1"/>
    </source>
</evidence>
<dbReference type="PROSITE" id="PS51782">
    <property type="entry name" value="LYSM"/>
    <property type="match status" value="1"/>
</dbReference>
<dbReference type="PROSITE" id="PS01095">
    <property type="entry name" value="GH18_1"/>
    <property type="match status" value="1"/>
</dbReference>
<keyword evidence="6 9" id="KW-0326">Glycosidase</keyword>
<dbReference type="OrthoDB" id="73875at2759"/>
<keyword evidence="3 9" id="KW-0378">Hydrolase</keyword>
<proteinExistence type="inferred from homology"/>
<dbReference type="SUPFAM" id="SSF57016">
    <property type="entry name" value="Plant lectins/antimicrobial peptides"/>
    <property type="match status" value="1"/>
</dbReference>
<comment type="caution">
    <text evidence="8">Lacks conserved residue(s) required for the propagation of feature annotation.</text>
</comment>
<dbReference type="InterPro" id="IPR036779">
    <property type="entry name" value="LysM_dom_sf"/>
</dbReference>
<evidence type="ECO:0000256" key="9">
    <source>
        <dbReference type="RuleBase" id="RU000489"/>
    </source>
</evidence>
<dbReference type="Gene3D" id="3.10.350.10">
    <property type="entry name" value="LysM domain"/>
    <property type="match status" value="1"/>
</dbReference>
<keyword evidence="7" id="KW-0624">Polysaccharide degradation</keyword>
<dbReference type="Pfam" id="PF00187">
    <property type="entry name" value="Chitin_bind_1"/>
    <property type="match status" value="1"/>
</dbReference>
<evidence type="ECO:0000313" key="15">
    <source>
        <dbReference type="Proteomes" id="UP000193411"/>
    </source>
</evidence>
<keyword evidence="2 8" id="KW-0147">Chitin-binding</keyword>
<dbReference type="SUPFAM" id="SSF51445">
    <property type="entry name" value="(Trans)glycosidases"/>
    <property type="match status" value="1"/>
</dbReference>
<feature type="disulfide bond" evidence="8">
    <location>
        <begin position="108"/>
        <end position="120"/>
    </location>
</feature>
<comment type="caution">
    <text evidence="14">The sequence shown here is derived from an EMBL/GenBank/DDBJ whole genome shotgun (WGS) entry which is preliminary data.</text>
</comment>
<evidence type="ECO:0000259" key="11">
    <source>
        <dbReference type="PROSITE" id="PS50941"/>
    </source>
</evidence>
<protein>
    <submittedName>
        <fullName evidence="14">Glycoside hydrolase superfamily</fullName>
    </submittedName>
</protein>
<evidence type="ECO:0000256" key="7">
    <source>
        <dbReference type="ARBA" id="ARBA00023326"/>
    </source>
</evidence>
<dbReference type="PANTHER" id="PTHR47700">
    <property type="entry name" value="V CHITINASE, PUTATIVE (AFU_ORTHOLOGUE AFUA_6G13720)-RELATED"/>
    <property type="match status" value="1"/>
</dbReference>
<evidence type="ECO:0000256" key="1">
    <source>
        <dbReference type="ARBA" id="ARBA00000822"/>
    </source>
</evidence>
<name>A0A1Y2HW02_9FUNG</name>
<dbReference type="GO" id="GO:0000272">
    <property type="term" value="P:polysaccharide catabolic process"/>
    <property type="evidence" value="ECO:0007669"/>
    <property type="project" value="UniProtKB-KW"/>
</dbReference>
<dbReference type="AlphaFoldDB" id="A0A1Y2HW02"/>
<evidence type="ECO:0000256" key="8">
    <source>
        <dbReference type="PROSITE-ProRule" id="PRU00261"/>
    </source>
</evidence>
<dbReference type="GO" id="GO:0008061">
    <property type="term" value="F:chitin binding"/>
    <property type="evidence" value="ECO:0007669"/>
    <property type="project" value="UniProtKB-UniRule"/>
</dbReference>
<accession>A0A1Y2HW02</accession>
<dbReference type="Gene3D" id="3.30.60.10">
    <property type="entry name" value="Endochitinase-like"/>
    <property type="match status" value="1"/>
</dbReference>
<feature type="domain" description="GH18" evidence="13">
    <location>
        <begin position="159"/>
        <end position="493"/>
    </location>
</feature>
<evidence type="ECO:0000256" key="2">
    <source>
        <dbReference type="ARBA" id="ARBA00022669"/>
    </source>
</evidence>
<gene>
    <name evidence="14" type="ORF">BCR44DRAFT_127499</name>
</gene>
<evidence type="ECO:0000259" key="13">
    <source>
        <dbReference type="PROSITE" id="PS51910"/>
    </source>
</evidence>
<keyword evidence="4" id="KW-0146">Chitin degradation</keyword>
<dbReference type="InterPro" id="IPR001579">
    <property type="entry name" value="Glyco_hydro_18_chit_AS"/>
</dbReference>
<keyword evidence="15" id="KW-1185">Reference proteome</keyword>
<comment type="similarity">
    <text evidence="10">Belongs to the glycosyl hydrolase 18 family.</text>
</comment>
<dbReference type="InterPro" id="IPR011583">
    <property type="entry name" value="Chitinase_II/V-like_cat"/>
</dbReference>
<dbReference type="GO" id="GO:0008843">
    <property type="term" value="F:endochitinase activity"/>
    <property type="evidence" value="ECO:0007669"/>
    <property type="project" value="UniProtKB-EC"/>
</dbReference>
<dbReference type="InterPro" id="IPR001002">
    <property type="entry name" value="Chitin-bd_1"/>
</dbReference>
<evidence type="ECO:0000256" key="10">
    <source>
        <dbReference type="RuleBase" id="RU004453"/>
    </source>
</evidence>
<dbReference type="EMBL" id="MCFL01000010">
    <property type="protein sequence ID" value="ORZ37941.1"/>
    <property type="molecule type" value="Genomic_DNA"/>
</dbReference>
<dbReference type="CDD" id="cd00035">
    <property type="entry name" value="ChtBD1"/>
    <property type="match status" value="1"/>
</dbReference>
<dbReference type="STRING" id="765915.A0A1Y2HW02"/>
<dbReference type="InterPro" id="IPR029070">
    <property type="entry name" value="Chitinase_insertion_sf"/>
</dbReference>
<dbReference type="InterPro" id="IPR018392">
    <property type="entry name" value="LysM"/>
</dbReference>
<keyword evidence="8" id="KW-1015">Disulfide bond</keyword>
<evidence type="ECO:0000256" key="4">
    <source>
        <dbReference type="ARBA" id="ARBA00023024"/>
    </source>
</evidence>
<feature type="domain" description="LysM" evidence="12">
    <location>
        <begin position="30"/>
        <end position="80"/>
    </location>
</feature>
<feature type="disulfide bond" evidence="8">
    <location>
        <begin position="139"/>
        <end position="143"/>
    </location>
</feature>
<dbReference type="SMART" id="SM00636">
    <property type="entry name" value="Glyco_18"/>
    <property type="match status" value="1"/>
</dbReference>
<evidence type="ECO:0000256" key="6">
    <source>
        <dbReference type="ARBA" id="ARBA00023295"/>
    </source>
</evidence>
<feature type="domain" description="Chitin-binding type-1" evidence="11">
    <location>
        <begin position="95"/>
        <end position="145"/>
    </location>
</feature>
<evidence type="ECO:0000259" key="12">
    <source>
        <dbReference type="PROSITE" id="PS51782"/>
    </source>
</evidence>
<reference evidence="14 15" key="1">
    <citation type="submission" date="2016-07" db="EMBL/GenBank/DDBJ databases">
        <title>Pervasive Adenine N6-methylation of Active Genes in Fungi.</title>
        <authorList>
            <consortium name="DOE Joint Genome Institute"/>
            <person name="Mondo S.J."/>
            <person name="Dannebaum R.O."/>
            <person name="Kuo R.C."/>
            <person name="Labutti K."/>
            <person name="Haridas S."/>
            <person name="Kuo A."/>
            <person name="Salamov A."/>
            <person name="Ahrendt S.R."/>
            <person name="Lipzen A."/>
            <person name="Sullivan W."/>
            <person name="Andreopoulos W.B."/>
            <person name="Clum A."/>
            <person name="Lindquist E."/>
            <person name="Daum C."/>
            <person name="Ramamoorthy G.K."/>
            <person name="Gryganskyi A."/>
            <person name="Culley D."/>
            <person name="Magnuson J.K."/>
            <person name="James T.Y."/>
            <person name="O'Malley M.A."/>
            <person name="Stajich J.E."/>
            <person name="Spatafora J.W."/>
            <person name="Visel A."/>
            <person name="Grigoriev I.V."/>
        </authorList>
    </citation>
    <scope>NUCLEOTIDE SEQUENCE [LARGE SCALE GENOMIC DNA]</scope>
    <source>
        <strain evidence="14 15">PL171</strain>
    </source>
</reference>
<dbReference type="InterPro" id="IPR001223">
    <property type="entry name" value="Glyco_hydro18_cat"/>
</dbReference>
<feature type="disulfide bond" evidence="8">
    <location>
        <begin position="113"/>
        <end position="127"/>
    </location>
</feature>
<evidence type="ECO:0000256" key="5">
    <source>
        <dbReference type="ARBA" id="ARBA00023277"/>
    </source>
</evidence>
<dbReference type="InterPro" id="IPR036861">
    <property type="entry name" value="Endochitinase-like_sf"/>
</dbReference>
<dbReference type="SMART" id="SM00270">
    <property type="entry name" value="ChtBD1"/>
    <property type="match status" value="1"/>
</dbReference>
<comment type="catalytic activity">
    <reaction evidence="1">
        <text>Random endo-hydrolysis of N-acetyl-beta-D-glucosaminide (1-&gt;4)-beta-linkages in chitin and chitodextrins.</text>
        <dbReference type="EC" id="3.2.1.14"/>
    </reaction>
</comment>
<dbReference type="InterPro" id="IPR017853">
    <property type="entry name" value="GH"/>
</dbReference>
<dbReference type="PROSITE" id="PS51910">
    <property type="entry name" value="GH18_2"/>
    <property type="match status" value="1"/>
</dbReference>
<dbReference type="Proteomes" id="UP000193411">
    <property type="component" value="Unassembled WGS sequence"/>
</dbReference>
<feature type="non-terminal residue" evidence="14">
    <location>
        <position position="1"/>
    </location>
</feature>
<dbReference type="InterPro" id="IPR053214">
    <property type="entry name" value="LysM12-like"/>
</dbReference>
<dbReference type="Pfam" id="PF00704">
    <property type="entry name" value="Glyco_hydro_18"/>
    <property type="match status" value="1"/>
</dbReference>
<dbReference type="Gene3D" id="3.20.20.80">
    <property type="entry name" value="Glycosidases"/>
    <property type="match status" value="1"/>
</dbReference>
<organism evidence="14 15">
    <name type="scientific">Catenaria anguillulae PL171</name>
    <dbReference type="NCBI Taxonomy" id="765915"/>
    <lineage>
        <taxon>Eukaryota</taxon>
        <taxon>Fungi</taxon>
        <taxon>Fungi incertae sedis</taxon>
        <taxon>Blastocladiomycota</taxon>
        <taxon>Blastocladiomycetes</taxon>
        <taxon>Blastocladiales</taxon>
        <taxon>Catenariaceae</taxon>
        <taxon>Catenaria</taxon>
    </lineage>
</organism>
<evidence type="ECO:0000256" key="3">
    <source>
        <dbReference type="ARBA" id="ARBA00022801"/>
    </source>
</evidence>
<dbReference type="Gene3D" id="3.10.50.10">
    <property type="match status" value="1"/>
</dbReference>
<sequence>CSKLKPGKRVCCSKGTLKNNRPNPLPNGECFHVKLPKDGTCDALASEHDVTIDEIERWNTLKSWRWGGCAKLMPDQKVCLSDGRAPRPDPLPADKVQCGAESEGDKKCPLNACCGKWGWCGLSDDFCRAEPTLAPGLGCQSNCGTEPAPEMRQCDGTMRYAIGYYESWAETRKCMKFAPTDIHPFAYTHIHYSFAIVDSDDQLAITPGQRDQLVRMKKHFEDNRSSTKIVLSVGGWSFNNPGSTQRRFTDMSSTPQRRARFIDSAINLLSDLRLDGLDIDWEYPATPDRLGVPEDTPNYLALVREARAAFRARKPNLSLSIAAPASYWFLREFLIADMAKELDYIVYMTYDMHGNWDYKIPTLGGKINSHVDLREVANAIKLIMKAGVPSNKILMGIGFYGRSFKLANRGCTEYGCPFVDPKGIIPPPVDNYEVTAQPGPCTEAGGTLAYGEISYILEEGLYVTLWSHTLPTHMPRSLTLLYSLVCQVLGLLD</sequence>
<dbReference type="PROSITE" id="PS50941">
    <property type="entry name" value="CHIT_BIND_I_2"/>
    <property type="match status" value="1"/>
</dbReference>